<dbReference type="InterPro" id="IPR051911">
    <property type="entry name" value="SDR_oxidoreductase"/>
</dbReference>
<gene>
    <name evidence="5" type="ORF">BE08_26360</name>
</gene>
<proteinExistence type="inferred from homology"/>
<comment type="caution">
    <text evidence="5">The sequence shown here is derived from an EMBL/GenBank/DDBJ whole genome shotgun (WGS) entry which is preliminary data.</text>
</comment>
<reference evidence="5 6" key="1">
    <citation type="submission" date="2014-02" db="EMBL/GenBank/DDBJ databases">
        <title>The small core and large imbalanced accessory genome model reveals a collaborative survival strategy of Sorangium cellulosum strains in nature.</title>
        <authorList>
            <person name="Han K."/>
            <person name="Peng R."/>
            <person name="Blom J."/>
            <person name="Li Y.-Z."/>
        </authorList>
    </citation>
    <scope>NUCLEOTIDE SEQUENCE [LARGE SCALE GENOMIC DNA]</scope>
    <source>
        <strain evidence="5 6">So0157-25</strain>
    </source>
</reference>
<dbReference type="Pfam" id="PF00106">
    <property type="entry name" value="adh_short"/>
    <property type="match status" value="1"/>
</dbReference>
<dbReference type="PROSITE" id="PS00061">
    <property type="entry name" value="ADH_SHORT"/>
    <property type="match status" value="1"/>
</dbReference>
<dbReference type="PRINTS" id="PR00080">
    <property type="entry name" value="SDRFAMILY"/>
</dbReference>
<evidence type="ECO:0000313" key="5">
    <source>
        <dbReference type="EMBL" id="KYF53219.1"/>
    </source>
</evidence>
<dbReference type="InterPro" id="IPR002347">
    <property type="entry name" value="SDR_fam"/>
</dbReference>
<dbReference type="Proteomes" id="UP000075420">
    <property type="component" value="Unassembled WGS sequence"/>
</dbReference>
<dbReference type="InterPro" id="IPR057326">
    <property type="entry name" value="KR_dom"/>
</dbReference>
<name>A0A150PC26_SORCE</name>
<sequence>MGHLVLVTGSSSGIGLATAVACAAAGHRVVATMRRPEKAAALLAAASARGASLEVEQLDVAAQGAADRVREILQKHGPAYALVNNAGIAVGGAFEEQADDDVRAQFETNVFGLMAVTRAVLPAMRGAGRGRIINVSSVSGLVGLPGVSAYAATKHAVEGFSEALRWEVAPFGVHVCLVEPGTFKTEIFFENQRRGAHVSPDGPYAAMTRAIEQLVLEDAARAPPPTPVAAAILRLIEAPSPPFRTLIGRDARALVALRRVIPDRLFATGIRRLVQVPRSR</sequence>
<dbReference type="InterPro" id="IPR036291">
    <property type="entry name" value="NAD(P)-bd_dom_sf"/>
</dbReference>
<dbReference type="Gene3D" id="3.40.50.720">
    <property type="entry name" value="NAD(P)-binding Rossmann-like Domain"/>
    <property type="match status" value="1"/>
</dbReference>
<dbReference type="CDD" id="cd05374">
    <property type="entry name" value="17beta-HSD-like_SDR_c"/>
    <property type="match status" value="1"/>
</dbReference>
<dbReference type="SMART" id="SM00822">
    <property type="entry name" value="PKS_KR"/>
    <property type="match status" value="1"/>
</dbReference>
<dbReference type="PRINTS" id="PR00081">
    <property type="entry name" value="GDHRDH"/>
</dbReference>
<dbReference type="InterPro" id="IPR020904">
    <property type="entry name" value="Sc_DH/Rdtase_CS"/>
</dbReference>
<dbReference type="GO" id="GO:0016491">
    <property type="term" value="F:oxidoreductase activity"/>
    <property type="evidence" value="ECO:0007669"/>
    <property type="project" value="UniProtKB-KW"/>
</dbReference>
<comment type="similarity">
    <text evidence="1 3">Belongs to the short-chain dehydrogenases/reductases (SDR) family.</text>
</comment>
<dbReference type="AlphaFoldDB" id="A0A150PC26"/>
<dbReference type="EMBL" id="JELY01002228">
    <property type="protein sequence ID" value="KYF53219.1"/>
    <property type="molecule type" value="Genomic_DNA"/>
</dbReference>
<feature type="domain" description="Ketoreductase" evidence="4">
    <location>
        <begin position="3"/>
        <end position="201"/>
    </location>
</feature>
<dbReference type="PANTHER" id="PTHR43976:SF16">
    <property type="entry name" value="SHORT-CHAIN DEHYDROGENASE_REDUCTASE FAMILY PROTEIN"/>
    <property type="match status" value="1"/>
</dbReference>
<protein>
    <submittedName>
        <fullName evidence="5">Oxidoreductase</fullName>
    </submittedName>
</protein>
<accession>A0A150PC26</accession>
<evidence type="ECO:0000256" key="2">
    <source>
        <dbReference type="ARBA" id="ARBA00023002"/>
    </source>
</evidence>
<evidence type="ECO:0000313" key="6">
    <source>
        <dbReference type="Proteomes" id="UP000075420"/>
    </source>
</evidence>
<organism evidence="5 6">
    <name type="scientific">Sorangium cellulosum</name>
    <name type="common">Polyangium cellulosum</name>
    <dbReference type="NCBI Taxonomy" id="56"/>
    <lineage>
        <taxon>Bacteria</taxon>
        <taxon>Pseudomonadati</taxon>
        <taxon>Myxococcota</taxon>
        <taxon>Polyangia</taxon>
        <taxon>Polyangiales</taxon>
        <taxon>Polyangiaceae</taxon>
        <taxon>Sorangium</taxon>
    </lineage>
</organism>
<dbReference type="PANTHER" id="PTHR43976">
    <property type="entry name" value="SHORT CHAIN DEHYDROGENASE"/>
    <property type="match status" value="1"/>
</dbReference>
<dbReference type="SUPFAM" id="SSF51735">
    <property type="entry name" value="NAD(P)-binding Rossmann-fold domains"/>
    <property type="match status" value="1"/>
</dbReference>
<evidence type="ECO:0000259" key="4">
    <source>
        <dbReference type="SMART" id="SM00822"/>
    </source>
</evidence>
<keyword evidence="2" id="KW-0560">Oxidoreductase</keyword>
<evidence type="ECO:0000256" key="1">
    <source>
        <dbReference type="ARBA" id="ARBA00006484"/>
    </source>
</evidence>
<evidence type="ECO:0000256" key="3">
    <source>
        <dbReference type="RuleBase" id="RU000363"/>
    </source>
</evidence>